<dbReference type="InterPro" id="IPR036612">
    <property type="entry name" value="KH_dom_type_1_sf"/>
</dbReference>
<dbReference type="Gene3D" id="3.30.1370.10">
    <property type="entry name" value="K Homology domain, type 1"/>
    <property type="match status" value="3"/>
</dbReference>
<proteinExistence type="predicted"/>
<dbReference type="AlphaFoldDB" id="A0AAV3NQJ2"/>
<comment type="caution">
    <text evidence="5">The sequence shown here is derived from an EMBL/GenBank/DDBJ whole genome shotgun (WGS) entry which is preliminary data.</text>
</comment>
<dbReference type="Pfam" id="PF00013">
    <property type="entry name" value="KH_1"/>
    <property type="match status" value="4"/>
</dbReference>
<keyword evidence="2" id="KW-0694">RNA-binding</keyword>
<evidence type="ECO:0000256" key="3">
    <source>
        <dbReference type="SAM" id="MobiDB-lite"/>
    </source>
</evidence>
<gene>
    <name evidence="5" type="ORF">LIER_02396</name>
</gene>
<feature type="region of interest" description="Disordered" evidence="3">
    <location>
        <begin position="1"/>
        <end position="29"/>
    </location>
</feature>
<organism evidence="5 6">
    <name type="scientific">Lithospermum erythrorhizon</name>
    <name type="common">Purple gromwell</name>
    <name type="synonym">Lithospermum officinale var. erythrorhizon</name>
    <dbReference type="NCBI Taxonomy" id="34254"/>
    <lineage>
        <taxon>Eukaryota</taxon>
        <taxon>Viridiplantae</taxon>
        <taxon>Streptophyta</taxon>
        <taxon>Embryophyta</taxon>
        <taxon>Tracheophyta</taxon>
        <taxon>Spermatophyta</taxon>
        <taxon>Magnoliopsida</taxon>
        <taxon>eudicotyledons</taxon>
        <taxon>Gunneridae</taxon>
        <taxon>Pentapetalae</taxon>
        <taxon>asterids</taxon>
        <taxon>lamiids</taxon>
        <taxon>Boraginales</taxon>
        <taxon>Boraginaceae</taxon>
        <taxon>Boraginoideae</taxon>
        <taxon>Lithospermeae</taxon>
        <taxon>Lithospermum</taxon>
    </lineage>
</organism>
<accession>A0AAV3NQJ2</accession>
<dbReference type="InterPro" id="IPR004088">
    <property type="entry name" value="KH_dom_type_1"/>
</dbReference>
<dbReference type="CDD" id="cd22460">
    <property type="entry name" value="KH-I_PEPPER_rpt2_like"/>
    <property type="match status" value="1"/>
</dbReference>
<reference evidence="5 6" key="1">
    <citation type="submission" date="2024-01" db="EMBL/GenBank/DDBJ databases">
        <title>The complete chloroplast genome sequence of Lithospermum erythrorhizon: insights into the phylogenetic relationship among Boraginaceae species and the maternal lineages of purple gromwells.</title>
        <authorList>
            <person name="Okada T."/>
            <person name="Watanabe K."/>
        </authorList>
    </citation>
    <scope>NUCLEOTIDE SEQUENCE [LARGE SCALE GENOMIC DNA]</scope>
</reference>
<dbReference type="Proteomes" id="UP001454036">
    <property type="component" value="Unassembled WGS sequence"/>
</dbReference>
<feature type="domain" description="K Homology" evidence="4">
    <location>
        <begin position="281"/>
        <end position="354"/>
    </location>
</feature>
<feature type="domain" description="K Homology" evidence="4">
    <location>
        <begin position="33"/>
        <end position="95"/>
    </location>
</feature>
<dbReference type="EMBL" id="BAABME010000256">
    <property type="protein sequence ID" value="GAA0141193.1"/>
    <property type="molecule type" value="Genomic_DNA"/>
</dbReference>
<dbReference type="SMART" id="SM00322">
    <property type="entry name" value="KH"/>
    <property type="match status" value="5"/>
</dbReference>
<name>A0AAV3NQJ2_LITER</name>
<evidence type="ECO:0000256" key="2">
    <source>
        <dbReference type="PROSITE-ProRule" id="PRU00117"/>
    </source>
</evidence>
<evidence type="ECO:0000259" key="4">
    <source>
        <dbReference type="SMART" id="SM00322"/>
    </source>
</evidence>
<feature type="domain" description="K Homology" evidence="4">
    <location>
        <begin position="362"/>
        <end position="436"/>
    </location>
</feature>
<sequence>MVEIGKRSRSQNDNVESRNHKRRTEPDDKSKDGLIVYRILCPDNVIGSVIGKSGKDRVITIYCHVKEKEDVEVDEEFDDSEPLSAAQEALLKVHTVIANAVVAAGDPNKKRKDRDECQLLVPSSQSANIIGKSGSTIKKLRSKASTNIRVMAKDDSEPTHSCALDFDNFVLISGDSDAVEKSLFAISAIMYKLPQKEDIPLDTSVSEAPPSIIIPSDLPLYSAQGIYPSVDQVISSRHVPSFLGPTHVSDLSGYGDAGSRFPVYPSVLPVVSGYRTATHSEELIIKVLCPSKHITRVIGKGGASIKCVRQASGACVEVDDVKAGHDERIITFIAEESAEDMKSMAVEAVLLLQGKINDEDEDIISFRLLISSRVIGCIIGRSGSIINEIRNRTRANIGISKSDKPRCADDDDELVEVSGEVGNVRDALVQIVLRLREDCLKDKESGRNPSAGANSLHSAFSGISMPSVLSGVPSVTPMSYEPRVERGSRMGLVPSNNRNIYGYGSVSIGDNGYESISPYSSKLYGGDDCPAHAIGKVIGKGRANIENLRKISGASIEISESRSSRGDPVALIAGTSERKRAAENLIRPFIMSR</sequence>
<evidence type="ECO:0000313" key="5">
    <source>
        <dbReference type="EMBL" id="GAA0141193.1"/>
    </source>
</evidence>
<protein>
    <submittedName>
        <fullName evidence="5">RNA metabolism protein</fullName>
    </submittedName>
</protein>
<dbReference type="PANTHER" id="PTHR10288">
    <property type="entry name" value="KH DOMAIN CONTAINING RNA BINDING PROTEIN"/>
    <property type="match status" value="1"/>
</dbReference>
<dbReference type="InterPro" id="IPR004087">
    <property type="entry name" value="KH_dom"/>
</dbReference>
<feature type="domain" description="K Homology" evidence="4">
    <location>
        <begin position="521"/>
        <end position="591"/>
    </location>
</feature>
<feature type="domain" description="K Homology" evidence="4">
    <location>
        <begin position="113"/>
        <end position="191"/>
    </location>
</feature>
<dbReference type="GO" id="GO:0003723">
    <property type="term" value="F:RNA binding"/>
    <property type="evidence" value="ECO:0007669"/>
    <property type="project" value="UniProtKB-UniRule"/>
</dbReference>
<keyword evidence="1" id="KW-0677">Repeat</keyword>
<keyword evidence="6" id="KW-1185">Reference proteome</keyword>
<dbReference type="PROSITE" id="PS50084">
    <property type="entry name" value="KH_TYPE_1"/>
    <property type="match status" value="4"/>
</dbReference>
<dbReference type="SUPFAM" id="SSF54791">
    <property type="entry name" value="Eukaryotic type KH-domain (KH-domain type I)"/>
    <property type="match status" value="4"/>
</dbReference>
<evidence type="ECO:0000313" key="6">
    <source>
        <dbReference type="Proteomes" id="UP001454036"/>
    </source>
</evidence>
<evidence type="ECO:0000256" key="1">
    <source>
        <dbReference type="ARBA" id="ARBA00022737"/>
    </source>
</evidence>
<dbReference type="Gene3D" id="3.30.310.210">
    <property type="match status" value="1"/>
</dbReference>